<dbReference type="Proteomes" id="UP000504634">
    <property type="component" value="Unplaced"/>
</dbReference>
<sequence>MNWKDIEALAGLLALVCLLGLTGNIWAQSTSDITSTAGISITTEAGVAGCLSENEAWADPDINQFNFCYNGEKQSLSCDKNTYFVNNGTVAGCIPADEMSPNCVNEDITVGPCEGANLYQPQPSKTIGNFWLCVEEGADPIELSCESGKAFVEKDGYMGCFEWDEWRTIRDCVTE</sequence>
<keyword evidence="1" id="KW-0732">Signal</keyword>
<accession>A0A6J2T8M4</accession>
<feature type="signal peptide" evidence="1">
    <location>
        <begin position="1"/>
        <end position="27"/>
    </location>
</feature>
<reference evidence="3 4" key="1">
    <citation type="submission" date="2025-04" db="UniProtKB">
        <authorList>
            <consortium name="RefSeq"/>
        </authorList>
    </citation>
    <scope>IDENTIFICATION</scope>
    <source>
        <strain evidence="3 4">11010-0011.00</strain>
        <tissue evidence="3 4">Whole body</tissue>
    </source>
</reference>
<evidence type="ECO:0000313" key="3">
    <source>
        <dbReference type="RefSeq" id="XP_030371645.1"/>
    </source>
</evidence>
<evidence type="ECO:0000313" key="2">
    <source>
        <dbReference type="Proteomes" id="UP000504634"/>
    </source>
</evidence>
<dbReference type="RefSeq" id="XP_030376623.1">
    <property type="nucleotide sequence ID" value="XM_030520763.1"/>
</dbReference>
<dbReference type="OrthoDB" id="7898081at2759"/>
<name>A0A6J2T8M4_DROLE</name>
<gene>
    <name evidence="3" type="primary">LOC115621939</name>
    <name evidence="4" type="synonym">LOC115625631</name>
</gene>
<proteinExistence type="predicted"/>
<dbReference type="GeneID" id="115621939"/>
<dbReference type="RefSeq" id="XP_030371645.1">
    <property type="nucleotide sequence ID" value="XM_030515785.1"/>
</dbReference>
<dbReference type="AlphaFoldDB" id="A0A6J2T8M4"/>
<feature type="chain" id="PRO_5044642641" evidence="1">
    <location>
        <begin position="28"/>
        <end position="175"/>
    </location>
</feature>
<evidence type="ECO:0000256" key="1">
    <source>
        <dbReference type="SAM" id="SignalP"/>
    </source>
</evidence>
<evidence type="ECO:0000313" key="4">
    <source>
        <dbReference type="RefSeq" id="XP_030376623.1"/>
    </source>
</evidence>
<organism evidence="2 3">
    <name type="scientific">Drosophila lebanonensis</name>
    <name type="common">Fruit fly</name>
    <name type="synonym">Scaptodrosophila lebanonensis</name>
    <dbReference type="NCBI Taxonomy" id="7225"/>
    <lineage>
        <taxon>Eukaryota</taxon>
        <taxon>Metazoa</taxon>
        <taxon>Ecdysozoa</taxon>
        <taxon>Arthropoda</taxon>
        <taxon>Hexapoda</taxon>
        <taxon>Insecta</taxon>
        <taxon>Pterygota</taxon>
        <taxon>Neoptera</taxon>
        <taxon>Endopterygota</taxon>
        <taxon>Diptera</taxon>
        <taxon>Brachycera</taxon>
        <taxon>Muscomorpha</taxon>
        <taxon>Ephydroidea</taxon>
        <taxon>Drosophilidae</taxon>
        <taxon>Scaptodrosophila</taxon>
    </lineage>
</organism>
<keyword evidence="2" id="KW-1185">Reference proteome</keyword>
<protein>
    <submittedName>
        <fullName evidence="3">Uncharacterized protein LOC115621939</fullName>
    </submittedName>
    <submittedName>
        <fullName evidence="4">Uncharacterized protein LOC115625631</fullName>
    </submittedName>
</protein>